<keyword evidence="2 4" id="KW-0238">DNA-binding</keyword>
<sequence length="171" mass="18746">MNEQVLDAAESLFYDRGIQAVGMDEIRAASGVSLKRLYQLFASKEALVAGYLERRDKRWRDNLAGYVARADAPPVLAVFDWLHAWFSEPGFRGCAFINSFGELGATSPAVTEIARHHKRELKIYIRGLVDSDQLADQILVLIDGAITVAAVMKDPDVAWPAKAAAKALISG</sequence>
<gene>
    <name evidence="6" type="ORF">JOF56_000684</name>
</gene>
<dbReference type="InterPro" id="IPR001647">
    <property type="entry name" value="HTH_TetR"/>
</dbReference>
<keyword evidence="7" id="KW-1185">Reference proteome</keyword>
<dbReference type="RefSeq" id="WP_209634272.1">
    <property type="nucleotide sequence ID" value="NZ_JAGINW010000001.1"/>
</dbReference>
<dbReference type="InterPro" id="IPR009057">
    <property type="entry name" value="Homeodomain-like_sf"/>
</dbReference>
<dbReference type="PANTHER" id="PTHR47506:SF1">
    <property type="entry name" value="HTH-TYPE TRANSCRIPTIONAL REGULATOR YJDC"/>
    <property type="match status" value="1"/>
</dbReference>
<evidence type="ECO:0000313" key="6">
    <source>
        <dbReference type="EMBL" id="MBP2320299.1"/>
    </source>
</evidence>
<dbReference type="PANTHER" id="PTHR47506">
    <property type="entry name" value="TRANSCRIPTIONAL REGULATORY PROTEIN"/>
    <property type="match status" value="1"/>
</dbReference>
<keyword evidence="3" id="KW-0804">Transcription</keyword>
<accession>A0ABS4T795</accession>
<dbReference type="SUPFAM" id="SSF48498">
    <property type="entry name" value="Tetracyclin repressor-like, C-terminal domain"/>
    <property type="match status" value="1"/>
</dbReference>
<evidence type="ECO:0000259" key="5">
    <source>
        <dbReference type="PROSITE" id="PS50977"/>
    </source>
</evidence>
<comment type="caution">
    <text evidence="6">The sequence shown here is derived from an EMBL/GenBank/DDBJ whole genome shotgun (WGS) entry which is preliminary data.</text>
</comment>
<evidence type="ECO:0000313" key="7">
    <source>
        <dbReference type="Proteomes" id="UP001519332"/>
    </source>
</evidence>
<keyword evidence="1" id="KW-0805">Transcription regulation</keyword>
<dbReference type="InterPro" id="IPR036271">
    <property type="entry name" value="Tet_transcr_reg_TetR-rel_C_sf"/>
</dbReference>
<dbReference type="PROSITE" id="PS50977">
    <property type="entry name" value="HTH_TETR_2"/>
    <property type="match status" value="1"/>
</dbReference>
<evidence type="ECO:0000256" key="1">
    <source>
        <dbReference type="ARBA" id="ARBA00023015"/>
    </source>
</evidence>
<proteinExistence type="predicted"/>
<dbReference type="SUPFAM" id="SSF46689">
    <property type="entry name" value="Homeodomain-like"/>
    <property type="match status" value="1"/>
</dbReference>
<evidence type="ECO:0000256" key="4">
    <source>
        <dbReference type="PROSITE-ProRule" id="PRU00335"/>
    </source>
</evidence>
<reference evidence="6 7" key="1">
    <citation type="submission" date="2021-03" db="EMBL/GenBank/DDBJ databases">
        <title>Sequencing the genomes of 1000 actinobacteria strains.</title>
        <authorList>
            <person name="Klenk H.-P."/>
        </authorList>
    </citation>
    <scope>NUCLEOTIDE SEQUENCE [LARGE SCALE GENOMIC DNA]</scope>
    <source>
        <strain evidence="6 7">DSM 46670</strain>
    </source>
</reference>
<feature type="DNA-binding region" description="H-T-H motif" evidence="4">
    <location>
        <begin position="22"/>
        <end position="41"/>
    </location>
</feature>
<dbReference type="Proteomes" id="UP001519332">
    <property type="component" value="Unassembled WGS sequence"/>
</dbReference>
<dbReference type="PRINTS" id="PR00455">
    <property type="entry name" value="HTHTETR"/>
</dbReference>
<evidence type="ECO:0000256" key="2">
    <source>
        <dbReference type="ARBA" id="ARBA00023125"/>
    </source>
</evidence>
<protein>
    <submittedName>
        <fullName evidence="6">AcrR family transcriptional regulator</fullName>
    </submittedName>
</protein>
<evidence type="ECO:0000256" key="3">
    <source>
        <dbReference type="ARBA" id="ARBA00023163"/>
    </source>
</evidence>
<name>A0ABS4T795_9PSEU</name>
<feature type="domain" description="HTH tetR-type" evidence="5">
    <location>
        <begin position="1"/>
        <end position="59"/>
    </location>
</feature>
<dbReference type="EMBL" id="JAGINW010000001">
    <property type="protein sequence ID" value="MBP2320299.1"/>
    <property type="molecule type" value="Genomic_DNA"/>
</dbReference>
<organism evidence="6 7">
    <name type="scientific">Kibdelosporangium banguiense</name>
    <dbReference type="NCBI Taxonomy" id="1365924"/>
    <lineage>
        <taxon>Bacteria</taxon>
        <taxon>Bacillati</taxon>
        <taxon>Actinomycetota</taxon>
        <taxon>Actinomycetes</taxon>
        <taxon>Pseudonocardiales</taxon>
        <taxon>Pseudonocardiaceae</taxon>
        <taxon>Kibdelosporangium</taxon>
    </lineage>
</organism>
<dbReference type="Pfam" id="PF00440">
    <property type="entry name" value="TetR_N"/>
    <property type="match status" value="1"/>
</dbReference>
<dbReference type="Gene3D" id="1.10.357.10">
    <property type="entry name" value="Tetracycline Repressor, domain 2"/>
    <property type="match status" value="1"/>
</dbReference>